<feature type="domain" description="Ubiquitin-like protease family profile" evidence="4">
    <location>
        <begin position="105"/>
        <end position="235"/>
    </location>
</feature>
<accession>A0A3Q7FJU1</accession>
<dbReference type="GO" id="GO:0006508">
    <property type="term" value="P:proteolysis"/>
    <property type="evidence" value="ECO:0007669"/>
    <property type="project" value="UniProtKB-KW"/>
</dbReference>
<dbReference type="Gene3D" id="3.40.395.10">
    <property type="entry name" value="Adenoviral Proteinase, Chain A"/>
    <property type="match status" value="1"/>
</dbReference>
<organism evidence="5">
    <name type="scientific">Solanum lycopersicum</name>
    <name type="common">Tomato</name>
    <name type="synonym">Lycopersicon esculentum</name>
    <dbReference type="NCBI Taxonomy" id="4081"/>
    <lineage>
        <taxon>Eukaryota</taxon>
        <taxon>Viridiplantae</taxon>
        <taxon>Streptophyta</taxon>
        <taxon>Embryophyta</taxon>
        <taxon>Tracheophyta</taxon>
        <taxon>Spermatophyta</taxon>
        <taxon>Magnoliopsida</taxon>
        <taxon>eudicotyledons</taxon>
        <taxon>Gunneridae</taxon>
        <taxon>Pentapetalae</taxon>
        <taxon>asterids</taxon>
        <taxon>lamiids</taxon>
        <taxon>Solanales</taxon>
        <taxon>Solanaceae</taxon>
        <taxon>Solanoideae</taxon>
        <taxon>Solaneae</taxon>
        <taxon>Solanum</taxon>
        <taxon>Solanum subgen. Lycopersicon</taxon>
    </lineage>
</organism>
<evidence type="ECO:0000256" key="1">
    <source>
        <dbReference type="ARBA" id="ARBA00005234"/>
    </source>
</evidence>
<evidence type="ECO:0000313" key="6">
    <source>
        <dbReference type="Proteomes" id="UP000004994"/>
    </source>
</evidence>
<dbReference type="AlphaFoldDB" id="A0A3Q7FJU1"/>
<keyword evidence="6" id="KW-1185">Reference proteome</keyword>
<keyword evidence="3" id="KW-0378">Hydrolase</keyword>
<evidence type="ECO:0000256" key="2">
    <source>
        <dbReference type="ARBA" id="ARBA00022670"/>
    </source>
</evidence>
<evidence type="ECO:0000256" key="3">
    <source>
        <dbReference type="ARBA" id="ARBA00022801"/>
    </source>
</evidence>
<dbReference type="PANTHER" id="PTHR31470">
    <property type="entry name" value="CYSTEINE PROTEINASES SUPERFAMILY PROTEIN-RELATED-RELATED"/>
    <property type="match status" value="1"/>
</dbReference>
<dbReference type="OMA" id="KERCIRF"/>
<reference evidence="5" key="2">
    <citation type="submission" date="2019-01" db="UniProtKB">
        <authorList>
            <consortium name="EnsemblPlants"/>
        </authorList>
    </citation>
    <scope>IDENTIFICATION</scope>
    <source>
        <strain evidence="5">cv. Heinz 1706</strain>
    </source>
</reference>
<dbReference type="Pfam" id="PF02902">
    <property type="entry name" value="Peptidase_C48"/>
    <property type="match status" value="1"/>
</dbReference>
<comment type="similarity">
    <text evidence="1">Belongs to the peptidase C48 family.</text>
</comment>
<reference evidence="5" key="1">
    <citation type="journal article" date="2012" name="Nature">
        <title>The tomato genome sequence provides insights into fleshy fruit evolution.</title>
        <authorList>
            <consortium name="Tomato Genome Consortium"/>
        </authorList>
    </citation>
    <scope>NUCLEOTIDE SEQUENCE [LARGE SCALE GENOMIC DNA]</scope>
    <source>
        <strain evidence="5">cv. Heinz 1706</strain>
    </source>
</reference>
<sequence>MTIKKINTERSIALHPLLAVDEHTPLAIPRERRPGPFNTSPYVMTFSSEFGSSSRFHYMFELKHQFVAMSDVELTTLYMISKEEQYKKNKSRLQMWFHFGIHIDVILYYIRKRAKYSDSDNNEFNFITVNYNFNKLIANVWDAYHNLDSTVNKESTEESISEYINGYRIHVVAPWHTVDNILILVSIQQIFHWVLIVVYFNEKCIHVYDSLRGGSLHNSSVSNEIKKYAQLIPMYLSLVFTGRKALTYRHIRNTSSILKLTLLKLYMSMI</sequence>
<protein>
    <recommendedName>
        <fullName evidence="4">Ubiquitin-like protease family profile domain-containing protein</fullName>
    </recommendedName>
</protein>
<dbReference type="Proteomes" id="UP000004994">
    <property type="component" value="Chromosome 3"/>
</dbReference>
<dbReference type="InParanoid" id="A0A3Q7FJU1"/>
<dbReference type="EnsemblPlants" id="Solyc03g078675.1.1">
    <property type="protein sequence ID" value="Solyc03g078675.1.1"/>
    <property type="gene ID" value="Solyc03g078675.1"/>
</dbReference>
<keyword evidence="2" id="KW-0645">Protease</keyword>
<dbReference type="GO" id="GO:0008234">
    <property type="term" value="F:cysteine-type peptidase activity"/>
    <property type="evidence" value="ECO:0007669"/>
    <property type="project" value="InterPro"/>
</dbReference>
<dbReference type="SUPFAM" id="SSF54001">
    <property type="entry name" value="Cysteine proteinases"/>
    <property type="match status" value="1"/>
</dbReference>
<dbReference type="PANTHER" id="PTHR31470:SF40">
    <property type="entry name" value="UBIQUITIN-LIKE PROTEASE FAMILY PROFILE DOMAIN-CONTAINING PROTEIN"/>
    <property type="match status" value="1"/>
</dbReference>
<dbReference type="InterPro" id="IPR003653">
    <property type="entry name" value="Peptidase_C48_C"/>
</dbReference>
<name>A0A3Q7FJU1_SOLLC</name>
<evidence type="ECO:0000313" key="5">
    <source>
        <dbReference type="EnsemblPlants" id="Solyc03g078675.1.1"/>
    </source>
</evidence>
<dbReference type="InterPro" id="IPR038765">
    <property type="entry name" value="Papain-like_cys_pep_sf"/>
</dbReference>
<evidence type="ECO:0000259" key="4">
    <source>
        <dbReference type="Pfam" id="PF02902"/>
    </source>
</evidence>
<dbReference type="Gramene" id="Solyc03g078675.1.1">
    <property type="protein sequence ID" value="Solyc03g078675.1.1"/>
    <property type="gene ID" value="Solyc03g078675.1"/>
</dbReference>
<proteinExistence type="inferred from homology"/>